<keyword evidence="3" id="KW-0378">Hydrolase</keyword>
<dbReference type="Gene3D" id="3.40.630.40">
    <property type="entry name" value="Zn-dependent exopeptidases"/>
    <property type="match status" value="1"/>
</dbReference>
<dbReference type="InterPro" id="IPR021731">
    <property type="entry name" value="AMIN_dom"/>
</dbReference>
<name>A0A430FZS6_9SPHN</name>
<proteinExistence type="predicted"/>
<dbReference type="PANTHER" id="PTHR30404:SF0">
    <property type="entry name" value="N-ACETYLMURAMOYL-L-ALANINE AMIDASE AMIC"/>
    <property type="match status" value="1"/>
</dbReference>
<evidence type="ECO:0000313" key="6">
    <source>
        <dbReference type="EMBL" id="RSY79077.1"/>
    </source>
</evidence>
<dbReference type="InterPro" id="IPR002508">
    <property type="entry name" value="MurNAc-LAA_cat"/>
</dbReference>
<evidence type="ECO:0000256" key="4">
    <source>
        <dbReference type="SAM" id="SignalP"/>
    </source>
</evidence>
<dbReference type="Gene3D" id="2.60.40.3500">
    <property type="match status" value="1"/>
</dbReference>
<dbReference type="EMBL" id="QQYZ01000021">
    <property type="protein sequence ID" value="RSY79077.1"/>
    <property type="molecule type" value="Genomic_DNA"/>
</dbReference>
<evidence type="ECO:0000256" key="3">
    <source>
        <dbReference type="ARBA" id="ARBA00022801"/>
    </source>
</evidence>
<dbReference type="GO" id="GO:0009253">
    <property type="term" value="P:peptidoglycan catabolic process"/>
    <property type="evidence" value="ECO:0007669"/>
    <property type="project" value="InterPro"/>
</dbReference>
<comment type="catalytic activity">
    <reaction evidence="1">
        <text>Hydrolyzes the link between N-acetylmuramoyl residues and L-amino acid residues in certain cell-wall glycopeptides.</text>
        <dbReference type="EC" id="3.5.1.28"/>
    </reaction>
</comment>
<feature type="chain" id="PRO_5019450239" description="N-acetylmuramoyl-L-alanine amidase" evidence="4">
    <location>
        <begin position="20"/>
        <end position="399"/>
    </location>
</feature>
<dbReference type="SMART" id="SM00646">
    <property type="entry name" value="Ami_3"/>
    <property type="match status" value="1"/>
</dbReference>
<comment type="caution">
    <text evidence="6">The sequence shown here is derived from an EMBL/GenBank/DDBJ whole genome shotgun (WGS) entry which is preliminary data.</text>
</comment>
<evidence type="ECO:0000256" key="2">
    <source>
        <dbReference type="ARBA" id="ARBA00011901"/>
    </source>
</evidence>
<dbReference type="Pfam" id="PF11741">
    <property type="entry name" value="AMIN"/>
    <property type="match status" value="1"/>
</dbReference>
<dbReference type="CDD" id="cd02696">
    <property type="entry name" value="MurNAc-LAA"/>
    <property type="match status" value="1"/>
</dbReference>
<evidence type="ECO:0000256" key="1">
    <source>
        <dbReference type="ARBA" id="ARBA00001561"/>
    </source>
</evidence>
<gene>
    <name evidence="6" type="ORF">DAH66_17865</name>
</gene>
<organism evidence="6 7">
    <name type="scientific">Sphingomonas koreensis</name>
    <dbReference type="NCBI Taxonomy" id="93064"/>
    <lineage>
        <taxon>Bacteria</taxon>
        <taxon>Pseudomonadati</taxon>
        <taxon>Pseudomonadota</taxon>
        <taxon>Alphaproteobacteria</taxon>
        <taxon>Sphingomonadales</taxon>
        <taxon>Sphingomonadaceae</taxon>
        <taxon>Sphingomonas</taxon>
    </lineage>
</organism>
<dbReference type="Pfam" id="PF01520">
    <property type="entry name" value="Amidase_3"/>
    <property type="match status" value="1"/>
</dbReference>
<dbReference type="PANTHER" id="PTHR30404">
    <property type="entry name" value="N-ACETYLMURAMOYL-L-ALANINE AMIDASE"/>
    <property type="match status" value="1"/>
</dbReference>
<sequence length="399" mass="42801">MSFFLALLAGWLTGAPSWAGTIREIDVQSNRIVIQFDERVAAASSFVLAGPNRIALDLAGAAPGARADAGGPVSSVRQAQRGDGSRVVFDLARPAIVTQGRFSADGTALTLELRTVDDSRFARAAAEGRMSFLPPFSFARASSRHSYSVSVPVPPRPAAFKLPRIQGDDESRPLVVIDAGHGGHDPGAISADGLQEKDLTLKTARAIRDELLSSGRVRVAMTREDDRYLLHRDRFEIARKLGAALFISVHCDAAHNAEASGATVYTLSEVASDKEAARLAARENKSDLLSGIDLGGQNREVSSILIDLAQRETMNSSAKFARLLGREAQGLMPVKDNYHRMASLLVLKAPDVPSILFETGYISNAKDAAFLNSADGRRRVAESVSRAVAIHFATRMAAR</sequence>
<dbReference type="Proteomes" id="UP000287746">
    <property type="component" value="Unassembled WGS sequence"/>
</dbReference>
<dbReference type="SUPFAM" id="SSF53187">
    <property type="entry name" value="Zn-dependent exopeptidases"/>
    <property type="match status" value="1"/>
</dbReference>
<protein>
    <recommendedName>
        <fullName evidence="2">N-acetylmuramoyl-L-alanine amidase</fullName>
        <ecNumber evidence="2">3.5.1.28</ecNumber>
    </recommendedName>
</protein>
<dbReference type="InterPro" id="IPR050695">
    <property type="entry name" value="N-acetylmuramoyl_amidase_3"/>
</dbReference>
<evidence type="ECO:0000313" key="7">
    <source>
        <dbReference type="Proteomes" id="UP000287746"/>
    </source>
</evidence>
<dbReference type="EC" id="3.5.1.28" evidence="2"/>
<dbReference type="AlphaFoldDB" id="A0A430FZS6"/>
<feature type="signal peptide" evidence="4">
    <location>
        <begin position="1"/>
        <end position="19"/>
    </location>
</feature>
<evidence type="ECO:0000259" key="5">
    <source>
        <dbReference type="SMART" id="SM00646"/>
    </source>
</evidence>
<keyword evidence="4" id="KW-0732">Signal</keyword>
<accession>A0A430FZS6</accession>
<dbReference type="GO" id="GO:0008745">
    <property type="term" value="F:N-acetylmuramoyl-L-alanine amidase activity"/>
    <property type="evidence" value="ECO:0007669"/>
    <property type="project" value="UniProtKB-EC"/>
</dbReference>
<feature type="domain" description="MurNAc-LAA" evidence="5">
    <location>
        <begin position="235"/>
        <end position="389"/>
    </location>
</feature>
<dbReference type="GO" id="GO:0030288">
    <property type="term" value="C:outer membrane-bounded periplasmic space"/>
    <property type="evidence" value="ECO:0007669"/>
    <property type="project" value="TreeGrafter"/>
</dbReference>
<reference evidence="7" key="1">
    <citation type="submission" date="2018-07" db="EMBL/GenBank/DDBJ databases">
        <title>Genomic and Epidemiologic Investigation of an Indolent Hospital Outbreak.</title>
        <authorList>
            <person name="Johnson R.C."/>
            <person name="Deming C."/>
            <person name="Conlan S."/>
            <person name="Zellmer C.J."/>
            <person name="Michelin A.V."/>
            <person name="Lee-Lin S.-Q."/>
            <person name="Thomas P.J."/>
            <person name="Park M."/>
            <person name="Weingarten R.A."/>
            <person name="Less J."/>
            <person name="Dekker J.P."/>
            <person name="Frank K.M."/>
            <person name="Musser K.A."/>
            <person name="Mcquiston J.R."/>
            <person name="Henderson D.K."/>
            <person name="Lau A.F."/>
            <person name="Palmore T.N."/>
            <person name="Segre J.A."/>
        </authorList>
    </citation>
    <scope>NUCLEOTIDE SEQUENCE [LARGE SCALE GENOMIC DNA]</scope>
    <source>
        <strain evidence="7">SK-CDC1_0717</strain>
    </source>
</reference>